<feature type="domain" description="CMP/dCMP-type deaminase" evidence="8">
    <location>
        <begin position="259"/>
        <end position="387"/>
    </location>
</feature>
<reference evidence="9" key="1">
    <citation type="submission" date="2023-01" db="EMBL/GenBank/DDBJ databases">
        <title>Genome assembly of the deep-sea coral Lophelia pertusa.</title>
        <authorList>
            <person name="Herrera S."/>
            <person name="Cordes E."/>
        </authorList>
    </citation>
    <scope>NUCLEOTIDE SEQUENCE</scope>
    <source>
        <strain evidence="9">USNM1676648</strain>
        <tissue evidence="9">Polyp</tissue>
    </source>
</reference>
<evidence type="ECO:0000256" key="6">
    <source>
        <dbReference type="ARBA" id="ARBA00038938"/>
    </source>
</evidence>
<keyword evidence="4" id="KW-0378">Hydrolase</keyword>
<dbReference type="GO" id="GO:0004132">
    <property type="term" value="F:dCMP deaminase activity"/>
    <property type="evidence" value="ECO:0007669"/>
    <property type="project" value="TreeGrafter"/>
</dbReference>
<name>A0A9W9Z4V9_9CNID</name>
<keyword evidence="3" id="KW-0545">Nucleotide biosynthesis</keyword>
<evidence type="ECO:0000256" key="3">
    <source>
        <dbReference type="ARBA" id="ARBA00022727"/>
    </source>
</evidence>
<evidence type="ECO:0000256" key="7">
    <source>
        <dbReference type="ARBA" id="ARBA00041763"/>
    </source>
</evidence>
<dbReference type="Gene3D" id="3.40.140.10">
    <property type="entry name" value="Cytidine Deaminase, domain 2"/>
    <property type="match status" value="2"/>
</dbReference>
<evidence type="ECO:0000256" key="4">
    <source>
        <dbReference type="ARBA" id="ARBA00022801"/>
    </source>
</evidence>
<dbReference type="PANTHER" id="PTHR11086:SF18">
    <property type="entry name" value="DEOXYCYTIDYLATE DEAMINASE"/>
    <property type="match status" value="1"/>
</dbReference>
<dbReference type="GO" id="GO:0008270">
    <property type="term" value="F:zinc ion binding"/>
    <property type="evidence" value="ECO:0007669"/>
    <property type="project" value="InterPro"/>
</dbReference>
<dbReference type="PANTHER" id="PTHR11086">
    <property type="entry name" value="DEOXYCYTIDYLATE DEAMINASE-RELATED"/>
    <property type="match status" value="1"/>
</dbReference>
<evidence type="ECO:0000313" key="10">
    <source>
        <dbReference type="Proteomes" id="UP001163046"/>
    </source>
</evidence>
<accession>A0A9W9Z4V9</accession>
<sequence>MSNHSTKRVNTGISAESLCLGLAMWMEMFPEHTVEQCASLDSRVSTADSGKTNELYRNVGCVLVQENGRLLAVDRSRDDVHGLARLLVKHHDRVKGCSAFLSRKPCTYCAKLLVQAGVTAVSYPPVEPEYLDTRKEEDRVEALLDAGQITQSVFVPRIKMDLDEEFIAAKEISLNDVREFSEKVSRRFWNAECARRMAVDSIEETYNDFQNLVKWFAQIYLSLECVKFKLSVRCGEPCINSPDKTVWTFDPENNLYQEQIAKHMLGIAVMTIQRTVESKTGVGCVIMKNNDVIAVGWNDFPSKIIEEDFHHASDQERDKKYPFFVHAEQNALLARNTTDITGGIIFVTKIPCHECTPLVKIAGIETVVLATSLKPIKEKYRLNYDVFQEEVKKGSFLCYETKTMLD</sequence>
<dbReference type="InterPro" id="IPR016193">
    <property type="entry name" value="Cytidine_deaminase-like"/>
</dbReference>
<dbReference type="EMBL" id="MU826826">
    <property type="protein sequence ID" value="KAJ7375256.1"/>
    <property type="molecule type" value="Genomic_DNA"/>
</dbReference>
<dbReference type="GO" id="GO:0005737">
    <property type="term" value="C:cytoplasm"/>
    <property type="evidence" value="ECO:0007669"/>
    <property type="project" value="TreeGrafter"/>
</dbReference>
<dbReference type="SUPFAM" id="SSF53927">
    <property type="entry name" value="Cytidine deaminase-like"/>
    <property type="match status" value="2"/>
</dbReference>
<keyword evidence="5" id="KW-0862">Zinc</keyword>
<organism evidence="9 10">
    <name type="scientific">Desmophyllum pertusum</name>
    <dbReference type="NCBI Taxonomy" id="174260"/>
    <lineage>
        <taxon>Eukaryota</taxon>
        <taxon>Metazoa</taxon>
        <taxon>Cnidaria</taxon>
        <taxon>Anthozoa</taxon>
        <taxon>Hexacorallia</taxon>
        <taxon>Scleractinia</taxon>
        <taxon>Caryophylliina</taxon>
        <taxon>Caryophylliidae</taxon>
        <taxon>Desmophyllum</taxon>
    </lineage>
</organism>
<protein>
    <recommendedName>
        <fullName evidence="7">dCMP deaminase</fullName>
        <ecNumber evidence="6">3.5.4.12</ecNumber>
    </recommendedName>
    <alternativeName>
        <fullName evidence="7">dCMP deaminase</fullName>
    </alternativeName>
</protein>
<comment type="similarity">
    <text evidence="1">Belongs to the cytidine and deoxycytidylate deaminase family.</text>
</comment>
<evidence type="ECO:0000256" key="5">
    <source>
        <dbReference type="ARBA" id="ARBA00022833"/>
    </source>
</evidence>
<dbReference type="Pfam" id="PF00383">
    <property type="entry name" value="dCMP_cyt_deam_1"/>
    <property type="match status" value="1"/>
</dbReference>
<evidence type="ECO:0000313" key="9">
    <source>
        <dbReference type="EMBL" id="KAJ7375256.1"/>
    </source>
</evidence>
<dbReference type="InterPro" id="IPR002125">
    <property type="entry name" value="CMP_dCMP_dom"/>
</dbReference>
<dbReference type="EC" id="3.5.4.12" evidence="6"/>
<dbReference type="OrthoDB" id="6710946at2759"/>
<comment type="caution">
    <text evidence="9">The sequence shown here is derived from an EMBL/GenBank/DDBJ whole genome shotgun (WGS) entry which is preliminary data.</text>
</comment>
<dbReference type="InterPro" id="IPR015517">
    <property type="entry name" value="dCMP_deaminase-rel"/>
</dbReference>
<dbReference type="AlphaFoldDB" id="A0A9W9Z4V9"/>
<evidence type="ECO:0000256" key="2">
    <source>
        <dbReference type="ARBA" id="ARBA00022723"/>
    </source>
</evidence>
<dbReference type="InterPro" id="IPR016192">
    <property type="entry name" value="APOBEC/CMP_deaminase_Zn-bd"/>
</dbReference>
<evidence type="ECO:0000256" key="1">
    <source>
        <dbReference type="ARBA" id="ARBA00006576"/>
    </source>
</evidence>
<gene>
    <name evidence="9" type="primary">CDADC1_1</name>
    <name evidence="9" type="ORF">OS493_002002</name>
</gene>
<dbReference type="PROSITE" id="PS51747">
    <property type="entry name" value="CYT_DCMP_DEAMINASES_2"/>
    <property type="match status" value="2"/>
</dbReference>
<dbReference type="PROSITE" id="PS00903">
    <property type="entry name" value="CYT_DCMP_DEAMINASES_1"/>
    <property type="match status" value="1"/>
</dbReference>
<proteinExistence type="inferred from homology"/>
<dbReference type="Proteomes" id="UP001163046">
    <property type="component" value="Unassembled WGS sequence"/>
</dbReference>
<feature type="domain" description="CMP/dCMP-type deaminase" evidence="8">
    <location>
        <begin position="29"/>
        <end position="138"/>
    </location>
</feature>
<keyword evidence="10" id="KW-1185">Reference proteome</keyword>
<keyword evidence="2" id="KW-0479">Metal-binding</keyword>
<evidence type="ECO:0000259" key="8">
    <source>
        <dbReference type="PROSITE" id="PS51747"/>
    </source>
</evidence>